<protein>
    <submittedName>
        <fullName evidence="12">Two component transcriptional regulator, winged helix family</fullName>
    </submittedName>
</protein>
<dbReference type="KEGG" id="acm:AciX9_4299"/>
<name>E8X6I3_GRATM</name>
<dbReference type="CDD" id="cd00383">
    <property type="entry name" value="trans_reg_C"/>
    <property type="match status" value="1"/>
</dbReference>
<evidence type="ECO:0000313" key="12">
    <source>
        <dbReference type="EMBL" id="ADW71067.1"/>
    </source>
</evidence>
<dbReference type="GO" id="GO:0000976">
    <property type="term" value="F:transcription cis-regulatory region binding"/>
    <property type="evidence" value="ECO:0007669"/>
    <property type="project" value="TreeGrafter"/>
</dbReference>
<evidence type="ECO:0000259" key="10">
    <source>
        <dbReference type="PROSITE" id="PS50110"/>
    </source>
</evidence>
<dbReference type="SMART" id="SM00862">
    <property type="entry name" value="Trans_reg_C"/>
    <property type="match status" value="1"/>
</dbReference>
<dbReference type="InterPro" id="IPR011006">
    <property type="entry name" value="CheY-like_superfamily"/>
</dbReference>
<evidence type="ECO:0000256" key="2">
    <source>
        <dbReference type="ARBA" id="ARBA00022490"/>
    </source>
</evidence>
<keyword evidence="2" id="KW-0963">Cytoplasm</keyword>
<dbReference type="PANTHER" id="PTHR48111:SF39">
    <property type="entry name" value="TRANSCRIPTIONAL REGULATORY PROTEIN CPXR"/>
    <property type="match status" value="1"/>
</dbReference>
<evidence type="ECO:0000256" key="8">
    <source>
        <dbReference type="PROSITE-ProRule" id="PRU00169"/>
    </source>
</evidence>
<gene>
    <name evidence="12" type="ordered locus">AciX9_4299</name>
</gene>
<dbReference type="AlphaFoldDB" id="E8X6I3"/>
<evidence type="ECO:0000256" key="1">
    <source>
        <dbReference type="ARBA" id="ARBA00004496"/>
    </source>
</evidence>
<evidence type="ECO:0000313" key="13">
    <source>
        <dbReference type="Proteomes" id="UP000000343"/>
    </source>
</evidence>
<dbReference type="GO" id="GO:0000156">
    <property type="term" value="F:phosphorelay response regulator activity"/>
    <property type="evidence" value="ECO:0007669"/>
    <property type="project" value="TreeGrafter"/>
</dbReference>
<dbReference type="HOGENOM" id="CLU_000445_30_4_0"/>
<keyword evidence="4" id="KW-0902">Two-component regulatory system</keyword>
<dbReference type="SMART" id="SM00448">
    <property type="entry name" value="REC"/>
    <property type="match status" value="1"/>
</dbReference>
<evidence type="ECO:0000256" key="7">
    <source>
        <dbReference type="ARBA" id="ARBA00023163"/>
    </source>
</evidence>
<dbReference type="Gene3D" id="3.40.50.2300">
    <property type="match status" value="1"/>
</dbReference>
<dbReference type="InterPro" id="IPR039420">
    <property type="entry name" value="WalR-like"/>
</dbReference>
<dbReference type="GO" id="GO:0032993">
    <property type="term" value="C:protein-DNA complex"/>
    <property type="evidence" value="ECO:0007669"/>
    <property type="project" value="TreeGrafter"/>
</dbReference>
<dbReference type="Proteomes" id="UP000000343">
    <property type="component" value="Plasmid pACIX901"/>
</dbReference>
<dbReference type="PROSITE" id="PS50110">
    <property type="entry name" value="RESPONSE_REGULATORY"/>
    <property type="match status" value="1"/>
</dbReference>
<keyword evidence="5" id="KW-0805">Transcription regulation</keyword>
<dbReference type="GO" id="GO:0006355">
    <property type="term" value="P:regulation of DNA-templated transcription"/>
    <property type="evidence" value="ECO:0007669"/>
    <property type="project" value="InterPro"/>
</dbReference>
<evidence type="ECO:0000256" key="3">
    <source>
        <dbReference type="ARBA" id="ARBA00022553"/>
    </source>
</evidence>
<feature type="modified residue" description="4-aspartylphosphate" evidence="8">
    <location>
        <position position="47"/>
    </location>
</feature>
<feature type="domain" description="OmpR/PhoB-type" evidence="11">
    <location>
        <begin position="121"/>
        <end position="220"/>
    </location>
</feature>
<keyword evidence="13" id="KW-1185">Reference proteome</keyword>
<evidence type="ECO:0000256" key="4">
    <source>
        <dbReference type="ARBA" id="ARBA00023012"/>
    </source>
</evidence>
<evidence type="ECO:0000256" key="9">
    <source>
        <dbReference type="PROSITE-ProRule" id="PRU01091"/>
    </source>
</evidence>
<dbReference type="GO" id="GO:0005829">
    <property type="term" value="C:cytosol"/>
    <property type="evidence" value="ECO:0007669"/>
    <property type="project" value="TreeGrafter"/>
</dbReference>
<evidence type="ECO:0000259" key="11">
    <source>
        <dbReference type="PROSITE" id="PS51755"/>
    </source>
</evidence>
<keyword evidence="7" id="KW-0804">Transcription</keyword>
<comment type="subcellular location">
    <subcellularLocation>
        <location evidence="1">Cytoplasm</location>
    </subcellularLocation>
</comment>
<dbReference type="Gene3D" id="6.10.250.690">
    <property type="match status" value="1"/>
</dbReference>
<dbReference type="Pfam" id="PF00486">
    <property type="entry name" value="Trans_reg_C"/>
    <property type="match status" value="1"/>
</dbReference>
<dbReference type="Gene3D" id="1.10.10.10">
    <property type="entry name" value="Winged helix-like DNA-binding domain superfamily/Winged helix DNA-binding domain"/>
    <property type="match status" value="1"/>
</dbReference>
<accession>E8X6I3</accession>
<geneLocation type="plasmid" evidence="12 13">
    <name>pACIX901</name>
</geneLocation>
<feature type="DNA-binding region" description="OmpR/PhoB-type" evidence="9">
    <location>
        <begin position="121"/>
        <end position="220"/>
    </location>
</feature>
<keyword evidence="12" id="KW-0614">Plasmid</keyword>
<organism evidence="13">
    <name type="scientific">Granulicella tundricola (strain ATCC BAA-1859 / DSM 23138 / MP5ACTX9)</name>
    <dbReference type="NCBI Taxonomy" id="1198114"/>
    <lineage>
        <taxon>Bacteria</taxon>
        <taxon>Pseudomonadati</taxon>
        <taxon>Acidobacteriota</taxon>
        <taxon>Terriglobia</taxon>
        <taxon>Terriglobales</taxon>
        <taxon>Acidobacteriaceae</taxon>
        <taxon>Granulicella</taxon>
    </lineage>
</organism>
<reference evidence="13" key="1">
    <citation type="submission" date="2011-01" db="EMBL/GenBank/DDBJ databases">
        <title>Complete sequence of plasmid1 of Acidobacterium sp. MP5ACTX9.</title>
        <authorList>
            <consortium name="US DOE Joint Genome Institute"/>
            <person name="Lucas S."/>
            <person name="Copeland A."/>
            <person name="Lapidus A."/>
            <person name="Cheng J.-F."/>
            <person name="Goodwin L."/>
            <person name="Pitluck S."/>
            <person name="Teshima H."/>
            <person name="Detter J.C."/>
            <person name="Han C."/>
            <person name="Tapia R."/>
            <person name="Land M."/>
            <person name="Hauser L."/>
            <person name="Kyrpides N."/>
            <person name="Ivanova N."/>
            <person name="Ovchinnikova G."/>
            <person name="Pagani I."/>
            <person name="Rawat S.R."/>
            <person name="Mannisto M."/>
            <person name="Haggblom M.M."/>
            <person name="Woyke T."/>
        </authorList>
    </citation>
    <scope>NUCLEOTIDE SEQUENCE [LARGE SCALE GENOMIC DNA]</scope>
    <source>
        <strain evidence="13">MP5ACTX9</strain>
        <plasmid evidence="13">Plasmid pACIX901</plasmid>
    </source>
</reference>
<dbReference type="InterPro" id="IPR001789">
    <property type="entry name" value="Sig_transdc_resp-reg_receiver"/>
</dbReference>
<dbReference type="PROSITE" id="PS51755">
    <property type="entry name" value="OMPR_PHOB"/>
    <property type="match status" value="1"/>
</dbReference>
<dbReference type="InterPro" id="IPR036388">
    <property type="entry name" value="WH-like_DNA-bd_sf"/>
</dbReference>
<dbReference type="Pfam" id="PF00072">
    <property type="entry name" value="Response_reg"/>
    <property type="match status" value="1"/>
</dbReference>
<keyword evidence="6 9" id="KW-0238">DNA-binding</keyword>
<evidence type="ECO:0000256" key="6">
    <source>
        <dbReference type="ARBA" id="ARBA00023125"/>
    </source>
</evidence>
<feature type="domain" description="Response regulatory" evidence="10">
    <location>
        <begin position="1"/>
        <end position="111"/>
    </location>
</feature>
<dbReference type="PANTHER" id="PTHR48111">
    <property type="entry name" value="REGULATOR OF RPOS"/>
    <property type="match status" value="1"/>
</dbReference>
<keyword evidence="3 8" id="KW-0597">Phosphoprotein</keyword>
<dbReference type="InterPro" id="IPR001867">
    <property type="entry name" value="OmpR/PhoB-type_DNA-bd"/>
</dbReference>
<sequence length="227" mass="25012">MIDDDVALTDSLRRLLAMDGLRLDAVHRAEEGLTRALEGRHAIVILDIMLPDGDGRQILRRIRQASEVPVIMLTARGDDKDRIQGLEAGADDYLPKPFNPRELVARIRAVLKRGRPPAMPAAALTIDGLTLRTHTRKVTLNNETIDVTGAEFDILLLLVQSAGQIITREKLAQFALGRDLGAFDRSIDNHVSNLRKKLGPLPDDGERIRSVRGSGYLYAGELIVESA</sequence>
<dbReference type="EMBL" id="CP002481">
    <property type="protein sequence ID" value="ADW71067.1"/>
    <property type="molecule type" value="Genomic_DNA"/>
</dbReference>
<dbReference type="SUPFAM" id="SSF52172">
    <property type="entry name" value="CheY-like"/>
    <property type="match status" value="1"/>
</dbReference>
<proteinExistence type="predicted"/>
<evidence type="ECO:0000256" key="5">
    <source>
        <dbReference type="ARBA" id="ARBA00023015"/>
    </source>
</evidence>